<evidence type="ECO:0000313" key="2">
    <source>
        <dbReference type="EMBL" id="SOH94830.1"/>
    </source>
</evidence>
<evidence type="ECO:0000313" key="3">
    <source>
        <dbReference type="Proteomes" id="UP000220034"/>
    </source>
</evidence>
<protein>
    <recommendedName>
        <fullName evidence="4">DUF1513 domain-containing protein</fullName>
    </recommendedName>
</protein>
<dbReference type="InterPro" id="IPR011044">
    <property type="entry name" value="Quino_amine_DH_bsu"/>
</dbReference>
<dbReference type="AlphaFoldDB" id="A0A2C9CUF0"/>
<gene>
    <name evidence="2" type="ORF">SAMN06273572_105256</name>
</gene>
<evidence type="ECO:0008006" key="4">
    <source>
        <dbReference type="Google" id="ProtNLM"/>
    </source>
</evidence>
<dbReference type="InterPro" id="IPR008311">
    <property type="entry name" value="UCP028101"/>
</dbReference>
<keyword evidence="3" id="KW-1185">Reference proteome</keyword>
<dbReference type="SUPFAM" id="SSF50969">
    <property type="entry name" value="YVTN repeat-like/Quinoprotein amine dehydrogenase"/>
    <property type="match status" value="1"/>
</dbReference>
<dbReference type="Pfam" id="PF07433">
    <property type="entry name" value="DUF1513"/>
    <property type="match status" value="1"/>
</dbReference>
<feature type="signal peptide" evidence="1">
    <location>
        <begin position="1"/>
        <end position="22"/>
    </location>
</feature>
<name>A0A2C9CUF0_9RHOB</name>
<reference evidence="3" key="1">
    <citation type="submission" date="2017-09" db="EMBL/GenBank/DDBJ databases">
        <authorList>
            <person name="Varghese N."/>
            <person name="Submissions S."/>
        </authorList>
    </citation>
    <scope>NUCLEOTIDE SEQUENCE [LARGE SCALE GENOMIC DNA]</scope>
    <source>
        <strain evidence="3">C7</strain>
    </source>
</reference>
<accession>A0A2C9CUF0</accession>
<organism evidence="2 3">
    <name type="scientific">Pontivivens marinum</name>
    <dbReference type="NCBI Taxonomy" id="1690039"/>
    <lineage>
        <taxon>Bacteria</taxon>
        <taxon>Pseudomonadati</taxon>
        <taxon>Pseudomonadota</taxon>
        <taxon>Alphaproteobacteria</taxon>
        <taxon>Rhodobacterales</taxon>
        <taxon>Paracoccaceae</taxon>
        <taxon>Pontivivens</taxon>
    </lineage>
</organism>
<sequence>MQRRHFLTTLAAASVAPSVSWAEAGDARFLSAAQNADGSYALYGLNAALDIAFAHPLPARGHSGAAHPHRAEAVMFARRPGRFAYVLDCATGVILNHLAPPEGRHFYGHGAFTADGTMLLTTESEYATGAGRIGLWDVAAGYVRTGEISSGGIGPHEIIRRSTGGFAIANGGIRTHPDTGREKLNLDTMQPNLTLLAEDLSELSRMTLGSQDRLNSIRHIAEGPQASVAIGMQWNGDLSIQRQPVAIVTATGDVIRPTVPDGLIGRIQGYIGSIAADADSIVASAPRGSCALTFHNDAMSGVIPAQDACGLASGSQGIVLSQGTGRITVPGTSQAQDHPVAWDNHMVAVHA</sequence>
<dbReference type="Proteomes" id="UP000220034">
    <property type="component" value="Unassembled WGS sequence"/>
</dbReference>
<feature type="chain" id="PRO_5012248587" description="DUF1513 domain-containing protein" evidence="1">
    <location>
        <begin position="23"/>
        <end position="351"/>
    </location>
</feature>
<evidence type="ECO:0000256" key="1">
    <source>
        <dbReference type="SAM" id="SignalP"/>
    </source>
</evidence>
<dbReference type="EMBL" id="OCTN01000005">
    <property type="protein sequence ID" value="SOH94830.1"/>
    <property type="molecule type" value="Genomic_DNA"/>
</dbReference>
<keyword evidence="1" id="KW-0732">Signal</keyword>
<proteinExistence type="predicted"/>
<dbReference type="PIRSF" id="PIRSF028101">
    <property type="entry name" value="UCP028101"/>
    <property type="match status" value="1"/>
</dbReference>
<dbReference type="RefSeq" id="WP_245851631.1">
    <property type="nucleotide sequence ID" value="NZ_OCTN01000005.1"/>
</dbReference>